<keyword evidence="4" id="KW-1185">Reference proteome</keyword>
<dbReference type="Proteomes" id="UP000481417">
    <property type="component" value="Unassembled WGS sequence"/>
</dbReference>
<keyword evidence="2" id="KW-0732">Signal</keyword>
<reference evidence="3 4" key="1">
    <citation type="submission" date="2019-11" db="EMBL/GenBank/DDBJ databases">
        <authorList>
            <person name="Lang L."/>
        </authorList>
    </citation>
    <scope>NUCLEOTIDE SEQUENCE [LARGE SCALE GENOMIC DNA]</scope>
    <source>
        <strain evidence="3 4">YIM 132242</strain>
    </source>
</reference>
<accession>A0A6L6HQI0</accession>
<feature type="compositionally biased region" description="Low complexity" evidence="1">
    <location>
        <begin position="29"/>
        <end position="38"/>
    </location>
</feature>
<dbReference type="AlphaFoldDB" id="A0A6L6HQI0"/>
<protein>
    <recommendedName>
        <fullName evidence="5">Flagellar basal body-associated protein FliL</fullName>
    </recommendedName>
</protein>
<name>A0A6L6HQI0_9RHOB</name>
<dbReference type="RefSeq" id="WP_154764545.1">
    <property type="nucleotide sequence ID" value="NZ_WMBT01000004.1"/>
</dbReference>
<feature type="region of interest" description="Disordered" evidence="1">
    <location>
        <begin position="29"/>
        <end position="98"/>
    </location>
</feature>
<feature type="compositionally biased region" description="Gly residues" evidence="1">
    <location>
        <begin position="83"/>
        <end position="96"/>
    </location>
</feature>
<feature type="chain" id="PRO_5027050891" description="Flagellar basal body-associated protein FliL" evidence="2">
    <location>
        <begin position="21"/>
        <end position="205"/>
    </location>
</feature>
<gene>
    <name evidence="3" type="ORF">GIY56_09245</name>
</gene>
<feature type="compositionally biased region" description="Basic and acidic residues" evidence="1">
    <location>
        <begin position="41"/>
        <end position="64"/>
    </location>
</feature>
<evidence type="ECO:0000256" key="2">
    <source>
        <dbReference type="SAM" id="SignalP"/>
    </source>
</evidence>
<evidence type="ECO:0008006" key="5">
    <source>
        <dbReference type="Google" id="ProtNLM"/>
    </source>
</evidence>
<comment type="caution">
    <text evidence="3">The sequence shown here is derived from an EMBL/GenBank/DDBJ whole genome shotgun (WGS) entry which is preliminary data.</text>
</comment>
<sequence>MKKILALLVPVLALVGGVAAGEMLRPAPAGTDHAAAEAPADEDHGAAPEEDHASDDHAAEDASDHAASAPADDHAAANDHGGGHGGGGGDGHGGGSVPAEGWFTFPTQFFVPLMRNGDMGAVMILTLTIETPGADLQAMEQQEHRLRDALLRELLIHANTGGFDGNFTSEARLAPLRERLQKAAQASTDLTVKAVLIEDIARQAG</sequence>
<proteinExistence type="predicted"/>
<dbReference type="EMBL" id="WMBT01000004">
    <property type="protein sequence ID" value="MTE00473.1"/>
    <property type="molecule type" value="Genomic_DNA"/>
</dbReference>
<organism evidence="3 4">
    <name type="scientific">Paracoccus lichenicola</name>
    <dbReference type="NCBI Taxonomy" id="2665644"/>
    <lineage>
        <taxon>Bacteria</taxon>
        <taxon>Pseudomonadati</taxon>
        <taxon>Pseudomonadota</taxon>
        <taxon>Alphaproteobacteria</taxon>
        <taxon>Rhodobacterales</taxon>
        <taxon>Paracoccaceae</taxon>
        <taxon>Paracoccus</taxon>
    </lineage>
</organism>
<feature type="signal peptide" evidence="2">
    <location>
        <begin position="1"/>
        <end position="20"/>
    </location>
</feature>
<evidence type="ECO:0000256" key="1">
    <source>
        <dbReference type="SAM" id="MobiDB-lite"/>
    </source>
</evidence>
<evidence type="ECO:0000313" key="3">
    <source>
        <dbReference type="EMBL" id="MTE00473.1"/>
    </source>
</evidence>
<evidence type="ECO:0000313" key="4">
    <source>
        <dbReference type="Proteomes" id="UP000481417"/>
    </source>
</evidence>